<reference evidence="2 3" key="1">
    <citation type="submission" date="2018-06" db="EMBL/GenBank/DDBJ databases">
        <title>Genomic Encyclopedia of Archaeal and Bacterial Type Strains, Phase II (KMG-II): from individual species to whole genera.</title>
        <authorList>
            <person name="Goeker M."/>
        </authorList>
    </citation>
    <scope>NUCLEOTIDE SEQUENCE [LARGE SCALE GENOMIC DNA]</scope>
    <source>
        <strain evidence="2 3">DSM 22009</strain>
    </source>
</reference>
<feature type="domain" description="SnoaL-like" evidence="1">
    <location>
        <begin position="9"/>
        <end position="109"/>
    </location>
</feature>
<gene>
    <name evidence="2" type="ORF">LX81_03185</name>
</gene>
<dbReference type="SUPFAM" id="SSF54427">
    <property type="entry name" value="NTF2-like"/>
    <property type="match status" value="1"/>
</dbReference>
<protein>
    <submittedName>
        <fullName evidence="2">SnoaL-like polyketide cyclase</fullName>
    </submittedName>
</protein>
<dbReference type="OrthoDB" id="7844074at2"/>
<dbReference type="Gene3D" id="3.10.450.50">
    <property type="match status" value="1"/>
</dbReference>
<dbReference type="InterPro" id="IPR032710">
    <property type="entry name" value="NTF2-like_dom_sf"/>
</dbReference>
<dbReference type="InterPro" id="IPR037401">
    <property type="entry name" value="SnoaL-like"/>
</dbReference>
<proteinExistence type="predicted"/>
<dbReference type="Proteomes" id="UP000248916">
    <property type="component" value="Unassembled WGS sequence"/>
</dbReference>
<dbReference type="AlphaFoldDB" id="A0A2W7NKB8"/>
<evidence type="ECO:0000259" key="1">
    <source>
        <dbReference type="Pfam" id="PF12680"/>
    </source>
</evidence>
<comment type="caution">
    <text evidence="2">The sequence shown here is derived from an EMBL/GenBank/DDBJ whole genome shotgun (WGS) entry which is preliminary data.</text>
</comment>
<dbReference type="EMBL" id="QKZL01000017">
    <property type="protein sequence ID" value="PZX13636.1"/>
    <property type="molecule type" value="Genomic_DNA"/>
</dbReference>
<evidence type="ECO:0000313" key="2">
    <source>
        <dbReference type="EMBL" id="PZX13636.1"/>
    </source>
</evidence>
<organism evidence="2 3">
    <name type="scientific">Palleronia aestuarii</name>
    <dbReference type="NCBI Taxonomy" id="568105"/>
    <lineage>
        <taxon>Bacteria</taxon>
        <taxon>Pseudomonadati</taxon>
        <taxon>Pseudomonadota</taxon>
        <taxon>Alphaproteobacteria</taxon>
        <taxon>Rhodobacterales</taxon>
        <taxon>Roseobacteraceae</taxon>
        <taxon>Palleronia</taxon>
    </lineage>
</organism>
<accession>A0A2W7NKB8</accession>
<name>A0A2W7NKB8_9RHOB</name>
<keyword evidence="3" id="KW-1185">Reference proteome</keyword>
<dbReference type="Pfam" id="PF12680">
    <property type="entry name" value="SnoaL_2"/>
    <property type="match status" value="1"/>
</dbReference>
<evidence type="ECO:0000313" key="3">
    <source>
        <dbReference type="Proteomes" id="UP000248916"/>
    </source>
</evidence>
<dbReference type="RefSeq" id="WP_111538264.1">
    <property type="nucleotide sequence ID" value="NZ_QKZL01000017.1"/>
</dbReference>
<sequence>MRHEDILAEFYRTVWSEGDVASLGRYFSPDALTAGISPEFAFRIEDFQALVQAVLRLVDNVDVKLVRLVSEGEWLSALTEVSCTSRRTGAPVRLRGQSIMRFVDGKIVEAHNNFDTLDFFVQLGMLRPDFTVRLLVESDAA</sequence>